<name>A0ABS2BKV9_9NEIS</name>
<dbReference type="Gene3D" id="2.102.10.10">
    <property type="entry name" value="Rieske [2Fe-2S] iron-sulphur domain"/>
    <property type="match status" value="1"/>
</dbReference>
<dbReference type="Pfam" id="PF00355">
    <property type="entry name" value="Rieske"/>
    <property type="match status" value="1"/>
</dbReference>
<feature type="domain" description="Rieske" evidence="5">
    <location>
        <begin position="1"/>
        <end position="95"/>
    </location>
</feature>
<evidence type="ECO:0000256" key="3">
    <source>
        <dbReference type="ARBA" id="ARBA00023004"/>
    </source>
</evidence>
<dbReference type="PROSITE" id="PS51296">
    <property type="entry name" value="RIESKE"/>
    <property type="match status" value="1"/>
</dbReference>
<dbReference type="Proteomes" id="UP000809431">
    <property type="component" value="Unassembled WGS sequence"/>
</dbReference>
<gene>
    <name evidence="6" type="ORF">JMJ54_10430</name>
</gene>
<protein>
    <submittedName>
        <fullName evidence="6">Rieske 2Fe-2S domain-containing protein</fullName>
    </submittedName>
</protein>
<keyword evidence="2" id="KW-0479">Metal-binding</keyword>
<dbReference type="RefSeq" id="WP_203538442.1">
    <property type="nucleotide sequence ID" value="NZ_JAESND010000004.1"/>
</dbReference>
<evidence type="ECO:0000256" key="1">
    <source>
        <dbReference type="ARBA" id="ARBA00022714"/>
    </source>
</evidence>
<keyword evidence="3" id="KW-0408">Iron</keyword>
<reference evidence="6 7" key="1">
    <citation type="submission" date="2021-01" db="EMBL/GenBank/DDBJ databases">
        <title>Draft Genome Sequence and Polyhydroxyalkanoate Biosynthetic Potential of Jeongeupia naejangsanensis Type Strain DSM 24253.</title>
        <authorList>
            <person name="Turrini P."/>
            <person name="Artuso I."/>
            <person name="Lugli G.A."/>
            <person name="Frangipani E."/>
            <person name="Ventura M."/>
            <person name="Visca P."/>
        </authorList>
    </citation>
    <scope>NUCLEOTIDE SEQUENCE [LARGE SCALE GENOMIC DNA]</scope>
    <source>
        <strain evidence="6 7">DSM 24253</strain>
    </source>
</reference>
<evidence type="ECO:0000256" key="4">
    <source>
        <dbReference type="ARBA" id="ARBA00023014"/>
    </source>
</evidence>
<keyword evidence="1" id="KW-0001">2Fe-2S</keyword>
<evidence type="ECO:0000259" key="5">
    <source>
        <dbReference type="PROSITE" id="PS51296"/>
    </source>
</evidence>
<evidence type="ECO:0000313" key="6">
    <source>
        <dbReference type="EMBL" id="MBM3116249.1"/>
    </source>
</evidence>
<comment type="caution">
    <text evidence="6">The sequence shown here is derived from an EMBL/GenBank/DDBJ whole genome shotgun (WGS) entry which is preliminary data.</text>
</comment>
<dbReference type="InterPro" id="IPR036922">
    <property type="entry name" value="Rieske_2Fe-2S_sf"/>
</dbReference>
<evidence type="ECO:0000256" key="2">
    <source>
        <dbReference type="ARBA" id="ARBA00022723"/>
    </source>
</evidence>
<dbReference type="SUPFAM" id="SSF50022">
    <property type="entry name" value="ISP domain"/>
    <property type="match status" value="1"/>
</dbReference>
<proteinExistence type="predicted"/>
<accession>A0ABS2BKV9</accession>
<dbReference type="EMBL" id="JAESND010000004">
    <property type="protein sequence ID" value="MBM3116249.1"/>
    <property type="molecule type" value="Genomic_DNA"/>
</dbReference>
<keyword evidence="7" id="KW-1185">Reference proteome</keyword>
<keyword evidence="4" id="KW-0411">Iron-sulfur</keyword>
<organism evidence="6 7">
    <name type="scientific">Jeongeupia naejangsanensis</name>
    <dbReference type="NCBI Taxonomy" id="613195"/>
    <lineage>
        <taxon>Bacteria</taxon>
        <taxon>Pseudomonadati</taxon>
        <taxon>Pseudomonadota</taxon>
        <taxon>Betaproteobacteria</taxon>
        <taxon>Neisseriales</taxon>
        <taxon>Chitinibacteraceae</taxon>
        <taxon>Jeongeupia</taxon>
    </lineage>
</organism>
<dbReference type="InterPro" id="IPR017941">
    <property type="entry name" value="Rieske_2Fe-2S"/>
</dbReference>
<evidence type="ECO:0000313" key="7">
    <source>
        <dbReference type="Proteomes" id="UP000809431"/>
    </source>
</evidence>
<sequence length="113" mass="12660">MKITTLPLDSFNSLEVGARRYFVLQNGAKPVIAPSECPHRGGPLNLGRRAACSAKLVCPWHDNAYPIHSIERNALPAIRRGDHISFVTANEDIRVWTEMLPVNQHKSDCEDEQ</sequence>